<proteinExistence type="predicted"/>
<evidence type="ECO:0008006" key="4">
    <source>
        <dbReference type="Google" id="ProtNLM"/>
    </source>
</evidence>
<sequence>MARRTIGDIEKIWTNVEGVKKLSDRAVGIGPFGIGLDGLLTWVPVVGTVYSVGAAGWLLIQAARVKASPATVARMVGYLGLDSATTAVGEVVPFAPDVVDFFFPGHLMAAKALQKDIETTHWVEASEREARASGAHDRHLAEMRSKPGLRRIVYLHD</sequence>
<organism evidence="2 3">
    <name type="scientific">Brevundimonas alba</name>
    <dbReference type="NCBI Taxonomy" id="74314"/>
    <lineage>
        <taxon>Bacteria</taxon>
        <taxon>Pseudomonadati</taxon>
        <taxon>Pseudomonadota</taxon>
        <taxon>Alphaproteobacteria</taxon>
        <taxon>Caulobacterales</taxon>
        <taxon>Caulobacteraceae</taxon>
        <taxon>Brevundimonas</taxon>
    </lineage>
</organism>
<dbReference type="Proteomes" id="UP000587415">
    <property type="component" value="Unassembled WGS sequence"/>
</dbReference>
<name>A0A7X5YHG0_9CAUL</name>
<keyword evidence="3" id="KW-1185">Reference proteome</keyword>
<keyword evidence="1" id="KW-0812">Transmembrane</keyword>
<dbReference type="EMBL" id="JAATJM010000001">
    <property type="protein sequence ID" value="NJC39987.1"/>
    <property type="molecule type" value="Genomic_DNA"/>
</dbReference>
<evidence type="ECO:0000313" key="2">
    <source>
        <dbReference type="EMBL" id="NJC39987.1"/>
    </source>
</evidence>
<dbReference type="InterPro" id="IPR025187">
    <property type="entry name" value="DUF4112"/>
</dbReference>
<dbReference type="AlphaFoldDB" id="A0A7X5YHG0"/>
<keyword evidence="1" id="KW-0472">Membrane</keyword>
<evidence type="ECO:0000256" key="1">
    <source>
        <dbReference type="SAM" id="Phobius"/>
    </source>
</evidence>
<feature type="transmembrane region" description="Helical" evidence="1">
    <location>
        <begin position="39"/>
        <end position="60"/>
    </location>
</feature>
<dbReference type="RefSeq" id="WP_168044909.1">
    <property type="nucleotide sequence ID" value="NZ_JAATJM010000001.1"/>
</dbReference>
<accession>A0A7X5YHG0</accession>
<gene>
    <name evidence="2" type="ORF">GGQ87_000245</name>
</gene>
<evidence type="ECO:0000313" key="3">
    <source>
        <dbReference type="Proteomes" id="UP000587415"/>
    </source>
</evidence>
<comment type="caution">
    <text evidence="2">The sequence shown here is derived from an EMBL/GenBank/DDBJ whole genome shotgun (WGS) entry which is preliminary data.</text>
</comment>
<protein>
    <recommendedName>
        <fullName evidence="4">DUF4112 domain-containing protein</fullName>
    </recommendedName>
</protein>
<dbReference type="Pfam" id="PF13430">
    <property type="entry name" value="DUF4112"/>
    <property type="match status" value="1"/>
</dbReference>
<reference evidence="2 3" key="1">
    <citation type="submission" date="2020-03" db="EMBL/GenBank/DDBJ databases">
        <title>Genomic Encyclopedia of Type Strains, Phase IV (KMG-IV): sequencing the most valuable type-strain genomes for metagenomic binning, comparative biology and taxonomic classification.</title>
        <authorList>
            <person name="Goeker M."/>
        </authorList>
    </citation>
    <scope>NUCLEOTIDE SEQUENCE [LARGE SCALE GENOMIC DNA]</scope>
    <source>
        <strain evidence="2 3">DSM 4736</strain>
    </source>
</reference>
<keyword evidence="1" id="KW-1133">Transmembrane helix</keyword>